<name>A0AAF0U9N9_SOLVR</name>
<gene>
    <name evidence="2" type="ORF">MTR67_035154</name>
</gene>
<evidence type="ECO:0000313" key="3">
    <source>
        <dbReference type="Proteomes" id="UP001234989"/>
    </source>
</evidence>
<organism evidence="2 3">
    <name type="scientific">Solanum verrucosum</name>
    <dbReference type="NCBI Taxonomy" id="315347"/>
    <lineage>
        <taxon>Eukaryota</taxon>
        <taxon>Viridiplantae</taxon>
        <taxon>Streptophyta</taxon>
        <taxon>Embryophyta</taxon>
        <taxon>Tracheophyta</taxon>
        <taxon>Spermatophyta</taxon>
        <taxon>Magnoliopsida</taxon>
        <taxon>eudicotyledons</taxon>
        <taxon>Gunneridae</taxon>
        <taxon>Pentapetalae</taxon>
        <taxon>asterids</taxon>
        <taxon>lamiids</taxon>
        <taxon>Solanales</taxon>
        <taxon>Solanaceae</taxon>
        <taxon>Solanoideae</taxon>
        <taxon>Solaneae</taxon>
        <taxon>Solanum</taxon>
    </lineage>
</organism>
<evidence type="ECO:0008006" key="4">
    <source>
        <dbReference type="Google" id="ProtNLM"/>
    </source>
</evidence>
<feature type="signal peptide" evidence="1">
    <location>
        <begin position="1"/>
        <end position="28"/>
    </location>
</feature>
<proteinExistence type="predicted"/>
<evidence type="ECO:0000313" key="2">
    <source>
        <dbReference type="EMBL" id="WMV41769.1"/>
    </source>
</evidence>
<dbReference type="AlphaFoldDB" id="A0AAF0U9N9"/>
<evidence type="ECO:0000256" key="1">
    <source>
        <dbReference type="SAM" id="SignalP"/>
    </source>
</evidence>
<keyword evidence="3" id="KW-1185">Reference proteome</keyword>
<sequence length="180" mass="19978">MVDHGTLHGPWTTTLAVLLLVGVRQKLPGPYVIPRSPPRAVVLTTDRGRLHGPEPIMPPRRVYTRNANAYNAGAVPPVPDHVVLKAEFQNAIQLLAQSVANQNNQQSPVPTNTNVGSAIARVQDFVRMNPSEFLRSQIGEDSQNFINEVKKIFWVMQVIGNERAALASYQLKDVAHIWFT</sequence>
<protein>
    <recommendedName>
        <fullName evidence="4">Gag-pol polyprotein</fullName>
    </recommendedName>
</protein>
<feature type="chain" id="PRO_5042237337" description="Gag-pol polyprotein" evidence="1">
    <location>
        <begin position="29"/>
        <end position="180"/>
    </location>
</feature>
<accession>A0AAF0U9N9</accession>
<reference evidence="2" key="1">
    <citation type="submission" date="2023-08" db="EMBL/GenBank/DDBJ databases">
        <title>A de novo genome assembly of Solanum verrucosum Schlechtendal, a Mexican diploid species geographically isolated from the other diploid A-genome species in potato relatives.</title>
        <authorList>
            <person name="Hosaka K."/>
        </authorList>
    </citation>
    <scope>NUCLEOTIDE SEQUENCE</scope>
    <source>
        <tissue evidence="2">Young leaves</tissue>
    </source>
</reference>
<keyword evidence="1" id="KW-0732">Signal</keyword>
<dbReference type="EMBL" id="CP133619">
    <property type="protein sequence ID" value="WMV41769.1"/>
    <property type="molecule type" value="Genomic_DNA"/>
</dbReference>
<dbReference type="Proteomes" id="UP001234989">
    <property type="component" value="Chromosome 8"/>
</dbReference>